<proteinExistence type="predicted"/>
<evidence type="ECO:0000313" key="1">
    <source>
        <dbReference type="EMBL" id="XAI69692.1"/>
    </source>
</evidence>
<name>A0AAU6VZ79_9VIRU</name>
<dbReference type="EMBL" id="PP179312">
    <property type="protein sequence ID" value="XAI69692.1"/>
    <property type="molecule type" value="Genomic_DNA"/>
</dbReference>
<sequence>MGGFLLSILFAFAVAWLANLAGQETGALKIAEGCKPEGSFVVNNVNYSCKAKYILLDGRAITIPPEGVEDAKQTPISH</sequence>
<reference evidence="1" key="1">
    <citation type="journal article" date="2024" name="J. Gen. Virol.">
        <title>Novel phages of Pseudomonas syringae unveil numerous potential auxiliary metabolic genes.</title>
        <authorList>
            <person name="Feltin C."/>
            <person name="Garneau J.R."/>
            <person name="Morris C.E."/>
            <person name="Berard A."/>
            <person name="Torres-Barcelo C."/>
        </authorList>
    </citation>
    <scope>NUCLEOTIDE SEQUENCE</scope>
</reference>
<gene>
    <name evidence="1" type="ORF">Arace01_00024</name>
</gene>
<protein>
    <submittedName>
        <fullName evidence="1">Uncharacterized protein</fullName>
    </submittedName>
</protein>
<accession>A0AAU6VZ79</accession>
<organism evidence="1">
    <name type="scientific">Pseudomonas phage Arace01</name>
    <dbReference type="NCBI Taxonomy" id="3138526"/>
    <lineage>
        <taxon>Viruses</taxon>
    </lineage>
</organism>